<sequence length="72" mass="7974">MVEHREEGCVALGGEAEGASEVGFALDVGGNIRKVEGVRVLCLEETNVSWLTFTGLIRQLVCIFKSTYYKFF</sequence>
<dbReference type="Proteomes" id="UP001055439">
    <property type="component" value="Chromosome 2"/>
</dbReference>
<organism evidence="1 2">
    <name type="scientific">Musa troglodytarum</name>
    <name type="common">fe'i banana</name>
    <dbReference type="NCBI Taxonomy" id="320322"/>
    <lineage>
        <taxon>Eukaryota</taxon>
        <taxon>Viridiplantae</taxon>
        <taxon>Streptophyta</taxon>
        <taxon>Embryophyta</taxon>
        <taxon>Tracheophyta</taxon>
        <taxon>Spermatophyta</taxon>
        <taxon>Magnoliopsida</taxon>
        <taxon>Liliopsida</taxon>
        <taxon>Zingiberales</taxon>
        <taxon>Musaceae</taxon>
        <taxon>Musa</taxon>
    </lineage>
</organism>
<evidence type="ECO:0000313" key="2">
    <source>
        <dbReference type="Proteomes" id="UP001055439"/>
    </source>
</evidence>
<dbReference type="EMBL" id="CP097504">
    <property type="protein sequence ID" value="URD88478.1"/>
    <property type="molecule type" value="Genomic_DNA"/>
</dbReference>
<proteinExistence type="predicted"/>
<gene>
    <name evidence="1" type="ORF">MUK42_27518</name>
</gene>
<reference evidence="1" key="1">
    <citation type="submission" date="2022-05" db="EMBL/GenBank/DDBJ databases">
        <title>The Musa troglodytarum L. genome provides insights into the mechanism of non-climacteric behaviour and enrichment of carotenoids.</title>
        <authorList>
            <person name="Wang J."/>
        </authorList>
    </citation>
    <scope>NUCLEOTIDE SEQUENCE</scope>
    <source>
        <tissue evidence="1">Leaf</tissue>
    </source>
</reference>
<keyword evidence="2" id="KW-1185">Reference proteome</keyword>
<evidence type="ECO:0000313" key="1">
    <source>
        <dbReference type="EMBL" id="URD88478.1"/>
    </source>
</evidence>
<dbReference type="AlphaFoldDB" id="A0A9E7F3T1"/>
<accession>A0A9E7F3T1</accession>
<name>A0A9E7F3T1_9LILI</name>
<protein>
    <submittedName>
        <fullName evidence="1">Uncharacterized protein</fullName>
    </submittedName>
</protein>